<dbReference type="GO" id="GO:0004842">
    <property type="term" value="F:ubiquitin-protein transferase activity"/>
    <property type="evidence" value="ECO:0007669"/>
    <property type="project" value="InterPro"/>
</dbReference>
<feature type="repeat" description="WD" evidence="3">
    <location>
        <begin position="366"/>
        <end position="397"/>
    </location>
</feature>
<dbReference type="OrthoDB" id="10064100at2759"/>
<proteinExistence type="predicted"/>
<dbReference type="Pfam" id="PF04564">
    <property type="entry name" value="U-box"/>
    <property type="match status" value="1"/>
</dbReference>
<dbReference type="SMART" id="SM00504">
    <property type="entry name" value="Ubox"/>
    <property type="match status" value="1"/>
</dbReference>
<feature type="compositionally biased region" description="Low complexity" evidence="4">
    <location>
        <begin position="137"/>
        <end position="153"/>
    </location>
</feature>
<evidence type="ECO:0000256" key="1">
    <source>
        <dbReference type="ARBA" id="ARBA00022574"/>
    </source>
</evidence>
<feature type="repeat" description="WD" evidence="3">
    <location>
        <begin position="471"/>
        <end position="503"/>
    </location>
</feature>
<dbReference type="PROSITE" id="PS50294">
    <property type="entry name" value="WD_REPEATS_REGION"/>
    <property type="match status" value="1"/>
</dbReference>
<dbReference type="Gene3D" id="3.30.40.10">
    <property type="entry name" value="Zinc/RING finger domain, C3HC4 (zinc finger)"/>
    <property type="match status" value="1"/>
</dbReference>
<feature type="domain" description="U-box" evidence="5">
    <location>
        <begin position="6"/>
        <end position="81"/>
    </location>
</feature>
<name>A0A9W7ANE1_9STRA</name>
<sequence>MDISDDSMNALCCPITLSCMSDPVICTSDGHTYERSAITNWFSSNDTSPMSGEKIGDGCMLIPNHALRNAIDEFRERNGGGEKGGGGSTVARLGPTRVDMKGKEECKEEGGSSVGSGGSSVDTRVRKGSWFSMGRKSSPARAPAPASRSSFPATNDTFSEGMGKAKLTKNALDAIGGGEAVGTFAIMQKKINEQERRDSERRSSADDCAAAAAGDIGVGFGLALGGSSRDASERRFLAQRRTRDHIIVAGKPLTATSSMGTAGIFQHVQPYPTHLKSDGDPNITPSGYKVMSCSGASQFPGLLATAGMGKEVKLWIHRPIDDGSTVKKGGKKEGRFSFSSFLRRTKDDEDLDAAGSGGFWENFQSLTGSKDWLNDVKFSSDASLVLAGGRAGSMHLWRSPGMGPLAGEWENACNIQRAHSGGEFNAGVVKSVALHPSKRMAYSGGMDWDLKAWDVAEGTGLCNGRAMGNGGNKHSAPINDIAMSERNGLLATAGDDGKVLIWDERCKEGGDCITKLQVSEKPCSGCMFQPYGINGGGNWIITSDEEGCIKVWDLRKWELSRVIYDSRKVHQGDSYGSSGSWEGGSKVDLFKDVQISSEGWVCAVTEPGHLYTWDPSKNWVMSRQPTRVKATSLTISRVLA</sequence>
<dbReference type="InterPro" id="IPR015943">
    <property type="entry name" value="WD40/YVTN_repeat-like_dom_sf"/>
</dbReference>
<evidence type="ECO:0000256" key="4">
    <source>
        <dbReference type="SAM" id="MobiDB-lite"/>
    </source>
</evidence>
<dbReference type="Proteomes" id="UP001165082">
    <property type="component" value="Unassembled WGS sequence"/>
</dbReference>
<dbReference type="CDD" id="cd16655">
    <property type="entry name" value="RING-Ubox_WDSUB1-like"/>
    <property type="match status" value="1"/>
</dbReference>
<accession>A0A9W7ANE1</accession>
<feature type="region of interest" description="Disordered" evidence="4">
    <location>
        <begin position="101"/>
        <end position="157"/>
    </location>
</feature>
<keyword evidence="7" id="KW-1185">Reference proteome</keyword>
<protein>
    <recommendedName>
        <fullName evidence="5">U-box domain-containing protein</fullName>
    </recommendedName>
</protein>
<organism evidence="6 7">
    <name type="scientific">Triparma retinervis</name>
    <dbReference type="NCBI Taxonomy" id="2557542"/>
    <lineage>
        <taxon>Eukaryota</taxon>
        <taxon>Sar</taxon>
        <taxon>Stramenopiles</taxon>
        <taxon>Ochrophyta</taxon>
        <taxon>Bolidophyceae</taxon>
        <taxon>Parmales</taxon>
        <taxon>Triparmaceae</taxon>
        <taxon>Triparma</taxon>
    </lineage>
</organism>
<dbReference type="SUPFAM" id="SSF50978">
    <property type="entry name" value="WD40 repeat-like"/>
    <property type="match status" value="1"/>
</dbReference>
<feature type="compositionally biased region" description="Basic and acidic residues" evidence="4">
    <location>
        <begin position="101"/>
        <end position="110"/>
    </location>
</feature>
<dbReference type="InterPro" id="IPR013083">
    <property type="entry name" value="Znf_RING/FYVE/PHD"/>
</dbReference>
<evidence type="ECO:0000259" key="5">
    <source>
        <dbReference type="PROSITE" id="PS51698"/>
    </source>
</evidence>
<evidence type="ECO:0000256" key="3">
    <source>
        <dbReference type="PROSITE-ProRule" id="PRU00221"/>
    </source>
</evidence>
<dbReference type="SUPFAM" id="SSF57850">
    <property type="entry name" value="RING/U-box"/>
    <property type="match status" value="1"/>
</dbReference>
<dbReference type="Gene3D" id="2.130.10.10">
    <property type="entry name" value="YVTN repeat-like/Quinoprotein amine dehydrogenase"/>
    <property type="match status" value="2"/>
</dbReference>
<dbReference type="InterPro" id="IPR003613">
    <property type="entry name" value="Ubox_domain"/>
</dbReference>
<dbReference type="PROSITE" id="PS50082">
    <property type="entry name" value="WD_REPEATS_2"/>
    <property type="match status" value="2"/>
</dbReference>
<dbReference type="GO" id="GO:0016567">
    <property type="term" value="P:protein ubiquitination"/>
    <property type="evidence" value="ECO:0007669"/>
    <property type="project" value="InterPro"/>
</dbReference>
<dbReference type="PROSITE" id="PS51698">
    <property type="entry name" value="U_BOX"/>
    <property type="match status" value="1"/>
</dbReference>
<dbReference type="InterPro" id="IPR052085">
    <property type="entry name" value="WD-SAM-U-box"/>
</dbReference>
<dbReference type="PROSITE" id="PS00678">
    <property type="entry name" value="WD_REPEATS_1"/>
    <property type="match status" value="1"/>
</dbReference>
<dbReference type="PANTHER" id="PTHR46573:SF1">
    <property type="entry name" value="WD REPEAT, SAM AND U-BOX DOMAIN-CONTAINING PROTEIN 1"/>
    <property type="match status" value="1"/>
</dbReference>
<evidence type="ECO:0000313" key="7">
    <source>
        <dbReference type="Proteomes" id="UP001165082"/>
    </source>
</evidence>
<dbReference type="AlphaFoldDB" id="A0A9W7ANE1"/>
<evidence type="ECO:0000256" key="2">
    <source>
        <dbReference type="ARBA" id="ARBA00022737"/>
    </source>
</evidence>
<reference evidence="6" key="1">
    <citation type="submission" date="2022-07" db="EMBL/GenBank/DDBJ databases">
        <title>Genome analysis of Parmales, a sister group of diatoms, reveals the evolutionary specialization of diatoms from phago-mixotrophs to photoautotrophs.</title>
        <authorList>
            <person name="Ban H."/>
            <person name="Sato S."/>
            <person name="Yoshikawa S."/>
            <person name="Kazumasa Y."/>
            <person name="Nakamura Y."/>
            <person name="Ichinomiya M."/>
            <person name="Saitoh K."/>
            <person name="Sato N."/>
            <person name="Blanc-Mathieu R."/>
            <person name="Endo H."/>
            <person name="Kuwata A."/>
            <person name="Ogata H."/>
        </authorList>
    </citation>
    <scope>NUCLEOTIDE SEQUENCE</scope>
</reference>
<keyword evidence="2" id="KW-0677">Repeat</keyword>
<evidence type="ECO:0000313" key="6">
    <source>
        <dbReference type="EMBL" id="GMH72233.1"/>
    </source>
</evidence>
<dbReference type="SMART" id="SM00320">
    <property type="entry name" value="WD40"/>
    <property type="match status" value="4"/>
</dbReference>
<dbReference type="InterPro" id="IPR001680">
    <property type="entry name" value="WD40_rpt"/>
</dbReference>
<dbReference type="InterPro" id="IPR019775">
    <property type="entry name" value="WD40_repeat_CS"/>
</dbReference>
<keyword evidence="1 3" id="KW-0853">WD repeat</keyword>
<dbReference type="PANTHER" id="PTHR46573">
    <property type="entry name" value="WD REPEAT, SAM AND U-BOX DOMAIN-CONTAINING PROTEIN 1"/>
    <property type="match status" value="1"/>
</dbReference>
<dbReference type="InterPro" id="IPR036322">
    <property type="entry name" value="WD40_repeat_dom_sf"/>
</dbReference>
<gene>
    <name evidence="6" type="ORF">TrRE_jg3326</name>
</gene>
<comment type="caution">
    <text evidence="6">The sequence shown here is derived from an EMBL/GenBank/DDBJ whole genome shotgun (WGS) entry which is preliminary data.</text>
</comment>
<dbReference type="EMBL" id="BRXZ01001483">
    <property type="protein sequence ID" value="GMH72233.1"/>
    <property type="molecule type" value="Genomic_DNA"/>
</dbReference>
<dbReference type="Pfam" id="PF00400">
    <property type="entry name" value="WD40"/>
    <property type="match status" value="3"/>
</dbReference>